<dbReference type="InterPro" id="IPR016283">
    <property type="entry name" value="Glyco_hydro_19"/>
</dbReference>
<dbReference type="GO" id="GO:0016998">
    <property type="term" value="P:cell wall macromolecule catabolic process"/>
    <property type="evidence" value="ECO:0007669"/>
    <property type="project" value="InterPro"/>
</dbReference>
<gene>
    <name evidence="8" type="ORF">RJ641_004601</name>
</gene>
<dbReference type="PROSITE" id="PS00773">
    <property type="entry name" value="CHITINASE_19_1"/>
    <property type="match status" value="1"/>
</dbReference>
<evidence type="ECO:0000256" key="4">
    <source>
        <dbReference type="PIRSR" id="PIRSR001060-2"/>
    </source>
</evidence>
<dbReference type="Proteomes" id="UP001370490">
    <property type="component" value="Unassembled WGS sequence"/>
</dbReference>
<dbReference type="InterPro" id="IPR036861">
    <property type="entry name" value="Endochitinase-like_sf"/>
</dbReference>
<evidence type="ECO:0000256" key="6">
    <source>
        <dbReference type="SAM" id="Phobius"/>
    </source>
</evidence>
<evidence type="ECO:0000313" key="9">
    <source>
        <dbReference type="Proteomes" id="UP001370490"/>
    </source>
</evidence>
<evidence type="ECO:0000256" key="3">
    <source>
        <dbReference type="PIRSR" id="PIRSR001060-1"/>
    </source>
</evidence>
<dbReference type="AlphaFoldDB" id="A0AAN8VNE5"/>
<name>A0AAN8VNE5_9MAGN</name>
<reference evidence="8 9" key="1">
    <citation type="submission" date="2023-12" db="EMBL/GenBank/DDBJ databases">
        <title>A high-quality genome assembly for Dillenia turbinata (Dilleniales).</title>
        <authorList>
            <person name="Chanderbali A."/>
        </authorList>
    </citation>
    <scope>NUCLEOTIDE SEQUENCE [LARGE SCALE GENOMIC DNA]</scope>
    <source>
        <strain evidence="8">LSX21</strain>
        <tissue evidence="8">Leaf</tissue>
    </source>
</reference>
<feature type="disulfide bond" evidence="4 5">
    <location>
        <begin position="69"/>
        <end position="83"/>
    </location>
</feature>
<dbReference type="PANTHER" id="PTHR22595:SF194">
    <property type="entry name" value="CHITINASE FAMILY PROTEIN"/>
    <property type="match status" value="1"/>
</dbReference>
<feature type="disulfide bond" evidence="4">
    <location>
        <begin position="225"/>
        <end position="257"/>
    </location>
</feature>
<dbReference type="InterPro" id="IPR023346">
    <property type="entry name" value="Lysozyme-like_dom_sf"/>
</dbReference>
<feature type="domain" description="Chitin-binding type-1" evidence="7">
    <location>
        <begin position="59"/>
        <end position="94"/>
    </location>
</feature>
<proteinExistence type="predicted"/>
<keyword evidence="6" id="KW-0472">Membrane</keyword>
<dbReference type="GO" id="GO:0008061">
    <property type="term" value="F:chitin binding"/>
    <property type="evidence" value="ECO:0007669"/>
    <property type="project" value="UniProtKB-UniRule"/>
</dbReference>
<dbReference type="GO" id="GO:0004568">
    <property type="term" value="F:chitinase activity"/>
    <property type="evidence" value="ECO:0007669"/>
    <property type="project" value="InterPro"/>
</dbReference>
<comment type="caution">
    <text evidence="8">The sequence shown here is derived from an EMBL/GenBank/DDBJ whole genome shotgun (WGS) entry which is preliminary data.</text>
</comment>
<organism evidence="8 9">
    <name type="scientific">Dillenia turbinata</name>
    <dbReference type="NCBI Taxonomy" id="194707"/>
    <lineage>
        <taxon>Eukaryota</taxon>
        <taxon>Viridiplantae</taxon>
        <taxon>Streptophyta</taxon>
        <taxon>Embryophyta</taxon>
        <taxon>Tracheophyta</taxon>
        <taxon>Spermatophyta</taxon>
        <taxon>Magnoliopsida</taxon>
        <taxon>eudicotyledons</taxon>
        <taxon>Gunneridae</taxon>
        <taxon>Pentapetalae</taxon>
        <taxon>Dilleniales</taxon>
        <taxon>Dilleniaceae</taxon>
        <taxon>Dillenia</taxon>
    </lineage>
</organism>
<feature type="transmembrane region" description="Helical" evidence="6">
    <location>
        <begin position="40"/>
        <end position="59"/>
    </location>
</feature>
<dbReference type="Gene3D" id="3.30.60.10">
    <property type="entry name" value="Endochitinase-like"/>
    <property type="match status" value="1"/>
</dbReference>
<feature type="disulfide bond" evidence="4 5">
    <location>
        <begin position="64"/>
        <end position="76"/>
    </location>
</feature>
<keyword evidence="2 4" id="KW-1015">Disulfide bond</keyword>
<feature type="active site" description="Proton donor" evidence="3">
    <location>
        <position position="166"/>
    </location>
</feature>
<protein>
    <submittedName>
        <fullName evidence="8">Glycoside hydrolase, family 19, catalytic</fullName>
    </submittedName>
</protein>
<dbReference type="GO" id="GO:0005975">
    <property type="term" value="P:carbohydrate metabolic process"/>
    <property type="evidence" value="ECO:0007669"/>
    <property type="project" value="InterPro"/>
</dbReference>
<dbReference type="SUPFAM" id="SSF57016">
    <property type="entry name" value="Plant lectins/antimicrobial peptides"/>
    <property type="match status" value="1"/>
</dbReference>
<dbReference type="SUPFAM" id="SSF53955">
    <property type="entry name" value="Lysozyme-like"/>
    <property type="match status" value="1"/>
</dbReference>
<dbReference type="PROSITE" id="PS50941">
    <property type="entry name" value="CHIT_BIND_I_2"/>
    <property type="match status" value="1"/>
</dbReference>
<keyword evidence="8" id="KW-0378">Hydrolase</keyword>
<evidence type="ECO:0000256" key="2">
    <source>
        <dbReference type="ARBA" id="ARBA00023157"/>
    </source>
</evidence>
<keyword evidence="6" id="KW-1133">Transmembrane helix</keyword>
<keyword evidence="6" id="KW-0812">Transmembrane</keyword>
<dbReference type="PANTHER" id="PTHR22595">
    <property type="entry name" value="CHITINASE-RELATED"/>
    <property type="match status" value="1"/>
</dbReference>
<evidence type="ECO:0000313" key="8">
    <source>
        <dbReference type="EMBL" id="KAK6930507.1"/>
    </source>
</evidence>
<dbReference type="InterPro" id="IPR001002">
    <property type="entry name" value="Chitin-bd_1"/>
</dbReference>
<feature type="non-terminal residue" evidence="8">
    <location>
        <position position="1"/>
    </location>
</feature>
<dbReference type="EMBL" id="JBAMMX010000012">
    <property type="protein sequence ID" value="KAK6930507.1"/>
    <property type="molecule type" value="Genomic_DNA"/>
</dbReference>
<sequence length="257" mass="28080">NYENESQLNLISLLHYYKYLTSQNHTFHNKHYLRPFKMKYNYILVIALVGALAVEVMVAQNCGCPADLCCSRYCSCGNTSDYCGTGCQQGPCHVSANNGVVVGDIVTDDFFNGIINQADASCAGKSFYTRSAFLDAASSYSQFGTVGSVDDSKREIAAFFAHVTHETGRNSIGFDGLNNPDIVACISTISFKTALWYWMNHVHDIIVSGKGFGEAIRAINGALECNGGNTNAVSARVQHYTEYCTKLSVDLGNNLYC</sequence>
<accession>A0AAN8VNE5</accession>
<dbReference type="InterPro" id="IPR000726">
    <property type="entry name" value="Glyco_hydro_19_cat"/>
</dbReference>
<keyword evidence="1 5" id="KW-0147">Chitin-binding</keyword>
<dbReference type="PIRSF" id="PIRSF001060">
    <property type="entry name" value="Endochitinase"/>
    <property type="match status" value="1"/>
</dbReference>
<dbReference type="Gene3D" id="1.10.530.10">
    <property type="match status" value="1"/>
</dbReference>
<comment type="caution">
    <text evidence="5">Lacks conserved residue(s) required for the propagation of feature annotation.</text>
</comment>
<keyword evidence="9" id="KW-1185">Reference proteome</keyword>
<dbReference type="SMART" id="SM00270">
    <property type="entry name" value="ChtBD1"/>
    <property type="match status" value="1"/>
</dbReference>
<evidence type="ECO:0000256" key="5">
    <source>
        <dbReference type="PROSITE-ProRule" id="PRU00261"/>
    </source>
</evidence>
<dbReference type="PROSITE" id="PS00774">
    <property type="entry name" value="CHITINASE_19_2"/>
    <property type="match status" value="1"/>
</dbReference>
<dbReference type="CDD" id="cd00325">
    <property type="entry name" value="chitinase_GH19"/>
    <property type="match status" value="1"/>
</dbReference>
<dbReference type="Pfam" id="PF00182">
    <property type="entry name" value="Glyco_hydro_19"/>
    <property type="match status" value="2"/>
</dbReference>
<dbReference type="GO" id="GO:0006032">
    <property type="term" value="P:chitin catabolic process"/>
    <property type="evidence" value="ECO:0007669"/>
    <property type="project" value="InterPro"/>
</dbReference>
<evidence type="ECO:0000259" key="7">
    <source>
        <dbReference type="PROSITE" id="PS50941"/>
    </source>
</evidence>
<evidence type="ECO:0000256" key="1">
    <source>
        <dbReference type="ARBA" id="ARBA00022669"/>
    </source>
</evidence>